<dbReference type="InterPro" id="IPR001943">
    <property type="entry name" value="UVR_dom"/>
</dbReference>
<name>A0A1F5P904_9BACT</name>
<feature type="domain" description="UVR" evidence="7">
    <location>
        <begin position="201"/>
        <end position="236"/>
    </location>
</feature>
<evidence type="ECO:0000259" key="7">
    <source>
        <dbReference type="PROSITE" id="PS50151"/>
    </source>
</evidence>
<organism evidence="10 11">
    <name type="scientific">Candidatus Doudnabacteria bacterium RIFCSPHIGHO2_02_FULL_46_11</name>
    <dbReference type="NCBI Taxonomy" id="1817832"/>
    <lineage>
        <taxon>Bacteria</taxon>
        <taxon>Candidatus Doudnaibacteriota</taxon>
    </lineage>
</organism>
<keyword evidence="6" id="KW-0742">SOS response</keyword>
<sequence>MINLLELKAPPQNPGVYQFKDKDGQIIYIGKAKSLRSRVKTYFGVLPKGDFKTQNLVQNISDVEYILTDNELEALILESVLIKKHKPKYNIRLRDDKNYQFIKIDYSAPIAKIYSVRNKDERLAREKAKYFGPFTSGLNVRNTLRLIKRIFPYCQAEKVSTRPCFNYQLHRCPGVCIGIISPEEYRDVLSDVELLLQGHNREIKKKVMKQMKEASKRKQFERAASLRDQLEAVESLNEQQKVISIKNSNQDLISIYRQKNKAAVNLFLVRSGRLLAKENMLLENVENKTDSEIITAFLERYYLDATNLPREIFLEHAVEDEKLFTQFLQKKFFEITSKKLKIKITVPKRGTSKKLIELGRENARNFLEQQFAKFKRDETLIDKGLAQLKSILNLPDLPERIECFDISNISGTNAVGSMVVFTGGRPNKDHYRKFKIRTKKTPDDYAMMTEVLNRRLRNDWPKPDLWVIDGGKGQLNAAIAVLKKRKSDIPCIALGKSRTEAKEIREEKIYLPGRAEGMVLGEGAPALTIIQRLRDEAHRFAITYHRNLRSKNLFKFSK</sequence>
<evidence type="ECO:0000256" key="1">
    <source>
        <dbReference type="ARBA" id="ARBA00022490"/>
    </source>
</evidence>
<dbReference type="EMBL" id="MFES01000005">
    <property type="protein sequence ID" value="OGE86192.1"/>
    <property type="molecule type" value="Genomic_DNA"/>
</dbReference>
<dbReference type="NCBIfam" id="TIGR00194">
    <property type="entry name" value="uvrC"/>
    <property type="match status" value="1"/>
</dbReference>
<dbReference type="GO" id="GO:0005737">
    <property type="term" value="C:cytoplasm"/>
    <property type="evidence" value="ECO:0007669"/>
    <property type="project" value="UniProtKB-SubCell"/>
</dbReference>
<evidence type="ECO:0000256" key="6">
    <source>
        <dbReference type="HAMAP-Rule" id="MF_00203"/>
    </source>
</evidence>
<dbReference type="AlphaFoldDB" id="A0A1F5P904"/>
<feature type="domain" description="GIY-YIG" evidence="8">
    <location>
        <begin position="12"/>
        <end position="91"/>
    </location>
</feature>
<evidence type="ECO:0000256" key="5">
    <source>
        <dbReference type="ARBA" id="ARBA00023204"/>
    </source>
</evidence>
<evidence type="ECO:0000259" key="9">
    <source>
        <dbReference type="PROSITE" id="PS50165"/>
    </source>
</evidence>
<dbReference type="Proteomes" id="UP000176786">
    <property type="component" value="Unassembled WGS sequence"/>
</dbReference>
<dbReference type="PROSITE" id="PS50164">
    <property type="entry name" value="GIY_YIG"/>
    <property type="match status" value="1"/>
</dbReference>
<dbReference type="FunFam" id="3.40.1440.10:FF:000001">
    <property type="entry name" value="UvrABC system protein C"/>
    <property type="match status" value="1"/>
</dbReference>
<dbReference type="PANTHER" id="PTHR30562:SF1">
    <property type="entry name" value="UVRABC SYSTEM PROTEIN C"/>
    <property type="match status" value="1"/>
</dbReference>
<dbReference type="InterPro" id="IPR000305">
    <property type="entry name" value="GIY-YIG_endonuc"/>
</dbReference>
<dbReference type="SUPFAM" id="SSF46600">
    <property type="entry name" value="C-terminal UvrC-binding domain of UvrB"/>
    <property type="match status" value="1"/>
</dbReference>
<dbReference type="Gene3D" id="3.30.420.340">
    <property type="entry name" value="UvrC, RNAse H endonuclease domain"/>
    <property type="match status" value="1"/>
</dbReference>
<proteinExistence type="inferred from homology"/>
<dbReference type="Pfam" id="PF22920">
    <property type="entry name" value="UvrC_RNaseH"/>
    <property type="match status" value="1"/>
</dbReference>
<dbReference type="InterPro" id="IPR001162">
    <property type="entry name" value="UvrC_RNase_H_dom"/>
</dbReference>
<accession>A0A1F5P904</accession>
<dbReference type="InterPro" id="IPR036876">
    <property type="entry name" value="UVR_dom_sf"/>
</dbReference>
<dbReference type="Pfam" id="PF08459">
    <property type="entry name" value="UvrC_RNaseH_dom"/>
    <property type="match status" value="1"/>
</dbReference>
<protein>
    <recommendedName>
        <fullName evidence="6">UvrABC system protein C</fullName>
        <shortName evidence="6">Protein UvrC</shortName>
    </recommendedName>
    <alternativeName>
        <fullName evidence="6">Excinuclease ABC subunit C</fullName>
    </alternativeName>
</protein>
<dbReference type="InterPro" id="IPR038476">
    <property type="entry name" value="UvrC_RNase_H_dom_sf"/>
</dbReference>
<keyword evidence="3 6" id="KW-0228">DNA excision</keyword>
<dbReference type="PROSITE" id="PS50165">
    <property type="entry name" value="UVRC"/>
    <property type="match status" value="1"/>
</dbReference>
<dbReference type="Pfam" id="PF02151">
    <property type="entry name" value="UVR"/>
    <property type="match status" value="1"/>
</dbReference>
<evidence type="ECO:0000256" key="4">
    <source>
        <dbReference type="ARBA" id="ARBA00022881"/>
    </source>
</evidence>
<dbReference type="Gene3D" id="3.40.1440.10">
    <property type="entry name" value="GIY-YIG endonuclease"/>
    <property type="match status" value="1"/>
</dbReference>
<dbReference type="PANTHER" id="PTHR30562">
    <property type="entry name" value="UVRC/OXIDOREDUCTASE"/>
    <property type="match status" value="1"/>
</dbReference>
<comment type="function">
    <text evidence="6">The UvrABC repair system catalyzes the recognition and processing of DNA lesions. UvrC both incises the 5' and 3' sides of the lesion. The N-terminal half is responsible for the 3' incision and the C-terminal half is responsible for the 5' incision.</text>
</comment>
<dbReference type="HAMAP" id="MF_00203">
    <property type="entry name" value="UvrC"/>
    <property type="match status" value="1"/>
</dbReference>
<dbReference type="InterPro" id="IPR035901">
    <property type="entry name" value="GIY-YIG_endonuc_sf"/>
</dbReference>
<dbReference type="SMART" id="SM00465">
    <property type="entry name" value="GIYc"/>
    <property type="match status" value="1"/>
</dbReference>
<dbReference type="Pfam" id="PF01541">
    <property type="entry name" value="GIY-YIG"/>
    <property type="match status" value="1"/>
</dbReference>
<keyword evidence="4 6" id="KW-0267">Excision nuclease</keyword>
<feature type="domain" description="UvrC family homology region profile" evidence="9">
    <location>
        <begin position="252"/>
        <end position="482"/>
    </location>
</feature>
<evidence type="ECO:0000256" key="3">
    <source>
        <dbReference type="ARBA" id="ARBA00022769"/>
    </source>
</evidence>
<dbReference type="InterPro" id="IPR004791">
    <property type="entry name" value="UvrC"/>
</dbReference>
<keyword evidence="5 6" id="KW-0234">DNA repair</keyword>
<evidence type="ECO:0000259" key="8">
    <source>
        <dbReference type="PROSITE" id="PS50164"/>
    </source>
</evidence>
<dbReference type="InterPro" id="IPR050066">
    <property type="entry name" value="UvrABC_protein_C"/>
</dbReference>
<reference evidence="10 11" key="1">
    <citation type="journal article" date="2016" name="Nat. Commun.">
        <title>Thousands of microbial genomes shed light on interconnected biogeochemical processes in an aquifer system.</title>
        <authorList>
            <person name="Anantharaman K."/>
            <person name="Brown C.T."/>
            <person name="Hug L.A."/>
            <person name="Sharon I."/>
            <person name="Castelle C.J."/>
            <person name="Probst A.J."/>
            <person name="Thomas B.C."/>
            <person name="Singh A."/>
            <person name="Wilkins M.J."/>
            <person name="Karaoz U."/>
            <person name="Brodie E.L."/>
            <person name="Williams K.H."/>
            <person name="Hubbard S.S."/>
            <person name="Banfield J.F."/>
        </authorList>
    </citation>
    <scope>NUCLEOTIDE SEQUENCE [LARGE SCALE GENOMIC DNA]</scope>
</reference>
<evidence type="ECO:0000313" key="11">
    <source>
        <dbReference type="Proteomes" id="UP000176786"/>
    </source>
</evidence>
<dbReference type="InterPro" id="IPR047296">
    <property type="entry name" value="GIY-YIG_UvrC_Cho"/>
</dbReference>
<dbReference type="GO" id="GO:0009380">
    <property type="term" value="C:excinuclease repair complex"/>
    <property type="evidence" value="ECO:0007669"/>
    <property type="project" value="InterPro"/>
</dbReference>
<dbReference type="SUPFAM" id="SSF82771">
    <property type="entry name" value="GIY-YIG endonuclease"/>
    <property type="match status" value="1"/>
</dbReference>
<dbReference type="GO" id="GO:0009432">
    <property type="term" value="P:SOS response"/>
    <property type="evidence" value="ECO:0007669"/>
    <property type="project" value="UniProtKB-UniRule"/>
</dbReference>
<evidence type="ECO:0000256" key="2">
    <source>
        <dbReference type="ARBA" id="ARBA00022763"/>
    </source>
</evidence>
<comment type="similarity">
    <text evidence="6">Belongs to the UvrC family.</text>
</comment>
<dbReference type="GO" id="GO:0009381">
    <property type="term" value="F:excinuclease ABC activity"/>
    <property type="evidence" value="ECO:0007669"/>
    <property type="project" value="UniProtKB-UniRule"/>
</dbReference>
<comment type="subunit">
    <text evidence="6">Interacts with UvrB in an incision complex.</text>
</comment>
<dbReference type="GO" id="GO:0003677">
    <property type="term" value="F:DNA binding"/>
    <property type="evidence" value="ECO:0007669"/>
    <property type="project" value="UniProtKB-UniRule"/>
</dbReference>
<comment type="caution">
    <text evidence="10">The sequence shown here is derived from an EMBL/GenBank/DDBJ whole genome shotgun (WGS) entry which is preliminary data.</text>
</comment>
<comment type="subcellular location">
    <subcellularLocation>
        <location evidence="6">Cytoplasm</location>
    </subcellularLocation>
</comment>
<dbReference type="Gene3D" id="4.10.860.10">
    <property type="entry name" value="UVR domain"/>
    <property type="match status" value="1"/>
</dbReference>
<keyword evidence="2 6" id="KW-0227">DNA damage</keyword>
<evidence type="ECO:0000313" key="10">
    <source>
        <dbReference type="EMBL" id="OGE86192.1"/>
    </source>
</evidence>
<dbReference type="PROSITE" id="PS50151">
    <property type="entry name" value="UVR"/>
    <property type="match status" value="1"/>
</dbReference>
<gene>
    <name evidence="6" type="primary">uvrC</name>
    <name evidence="10" type="ORF">A3J48_01305</name>
</gene>
<dbReference type="STRING" id="1817832.A3J48_01305"/>
<keyword evidence="1 6" id="KW-0963">Cytoplasm</keyword>
<dbReference type="CDD" id="cd10434">
    <property type="entry name" value="GIY-YIG_UvrC_Cho"/>
    <property type="match status" value="1"/>
</dbReference>
<dbReference type="GO" id="GO:0006289">
    <property type="term" value="P:nucleotide-excision repair"/>
    <property type="evidence" value="ECO:0007669"/>
    <property type="project" value="UniProtKB-UniRule"/>
</dbReference>